<comment type="caution">
    <text evidence="1">The sequence shown here is derived from an EMBL/GenBank/DDBJ whole genome shotgun (WGS) entry which is preliminary data.</text>
</comment>
<accession>A0ACC2L9H6</accession>
<organism evidence="1 2">
    <name type="scientific">Persea americana</name>
    <name type="common">Avocado</name>
    <dbReference type="NCBI Taxonomy" id="3435"/>
    <lineage>
        <taxon>Eukaryota</taxon>
        <taxon>Viridiplantae</taxon>
        <taxon>Streptophyta</taxon>
        <taxon>Embryophyta</taxon>
        <taxon>Tracheophyta</taxon>
        <taxon>Spermatophyta</taxon>
        <taxon>Magnoliopsida</taxon>
        <taxon>Magnoliidae</taxon>
        <taxon>Laurales</taxon>
        <taxon>Lauraceae</taxon>
        <taxon>Persea</taxon>
    </lineage>
</organism>
<sequence>MNEEGRGAIGSQLVGERAKIILDEVRESSLLDRSQCLQHIGVVGDIAMPDEANPKTIAERPSDLVEWTPDDVE</sequence>
<reference evidence="1 2" key="1">
    <citation type="journal article" date="2022" name="Hortic Res">
        <title>A haplotype resolved chromosomal level avocado genome allows analysis of novel avocado genes.</title>
        <authorList>
            <person name="Nath O."/>
            <person name="Fletcher S.J."/>
            <person name="Hayward A."/>
            <person name="Shaw L.M."/>
            <person name="Masouleh A.K."/>
            <person name="Furtado A."/>
            <person name="Henry R.J."/>
            <person name="Mitter N."/>
        </authorList>
    </citation>
    <scope>NUCLEOTIDE SEQUENCE [LARGE SCALE GENOMIC DNA]</scope>
    <source>
        <strain evidence="2">cv. Hass</strain>
    </source>
</reference>
<keyword evidence="2" id="KW-1185">Reference proteome</keyword>
<name>A0ACC2L9H6_PERAE</name>
<evidence type="ECO:0000313" key="2">
    <source>
        <dbReference type="Proteomes" id="UP001234297"/>
    </source>
</evidence>
<gene>
    <name evidence="1" type="ORF">MRB53_023007</name>
</gene>
<dbReference type="Proteomes" id="UP001234297">
    <property type="component" value="Chromosome 7"/>
</dbReference>
<proteinExistence type="predicted"/>
<evidence type="ECO:0000313" key="1">
    <source>
        <dbReference type="EMBL" id="KAJ8629684.1"/>
    </source>
</evidence>
<dbReference type="EMBL" id="CM056815">
    <property type="protein sequence ID" value="KAJ8629684.1"/>
    <property type="molecule type" value="Genomic_DNA"/>
</dbReference>
<protein>
    <submittedName>
        <fullName evidence="1">Uncharacterized protein</fullName>
    </submittedName>
</protein>